<dbReference type="Proteomes" id="UP000297839">
    <property type="component" value="Unassembled WGS sequence"/>
</dbReference>
<dbReference type="AlphaFoldDB" id="A0A4Z0BRA6"/>
<keyword evidence="1" id="KW-0812">Transmembrane</keyword>
<feature type="transmembrane region" description="Helical" evidence="1">
    <location>
        <begin position="39"/>
        <end position="59"/>
    </location>
</feature>
<comment type="caution">
    <text evidence="2">The sequence shown here is derived from an EMBL/GenBank/DDBJ whole genome shotgun (WGS) entry which is preliminary data.</text>
</comment>
<gene>
    <name evidence="2" type="ORF">EZ216_11740</name>
</gene>
<sequence>MTSFVHVEQPTQHPGVARIGRAVSALHDIGREFDGNRGAATLLLAAIVSALLVVANQVVDTWSEGHLLAAWIVMWTLAFAALALLAAPARRAATALRAYWAEAAVARRQAREDRRLWEVALSDARVMADLSRAMSADASRDLRAYY</sequence>
<evidence type="ECO:0000313" key="2">
    <source>
        <dbReference type="EMBL" id="TFZ01856.1"/>
    </source>
</evidence>
<keyword evidence="3" id="KW-1185">Reference proteome</keyword>
<name>A0A4Z0BRA6_9BURK</name>
<proteinExistence type="predicted"/>
<feature type="transmembrane region" description="Helical" evidence="1">
    <location>
        <begin position="65"/>
        <end position="87"/>
    </location>
</feature>
<keyword evidence="1" id="KW-1133">Transmembrane helix</keyword>
<organism evidence="2 3">
    <name type="scientific">Ramlibacter humi</name>
    <dbReference type="NCBI Taxonomy" id="2530451"/>
    <lineage>
        <taxon>Bacteria</taxon>
        <taxon>Pseudomonadati</taxon>
        <taxon>Pseudomonadota</taxon>
        <taxon>Betaproteobacteria</taxon>
        <taxon>Burkholderiales</taxon>
        <taxon>Comamonadaceae</taxon>
        <taxon>Ramlibacter</taxon>
    </lineage>
</organism>
<evidence type="ECO:0000256" key="1">
    <source>
        <dbReference type="SAM" id="Phobius"/>
    </source>
</evidence>
<dbReference type="EMBL" id="SMLK01000003">
    <property type="protein sequence ID" value="TFZ01856.1"/>
    <property type="molecule type" value="Genomic_DNA"/>
</dbReference>
<reference evidence="2 3" key="1">
    <citation type="submission" date="2019-03" db="EMBL/GenBank/DDBJ databases">
        <title>Ramlibacter sp. 18x22-1, whole genome shotgun sequence.</title>
        <authorList>
            <person name="Zhang X."/>
            <person name="Feng G."/>
            <person name="Zhu H."/>
        </authorList>
    </citation>
    <scope>NUCLEOTIDE SEQUENCE [LARGE SCALE GENOMIC DNA]</scope>
    <source>
        <strain evidence="2 3">18x22-1</strain>
    </source>
</reference>
<dbReference type="RefSeq" id="WP_135249956.1">
    <property type="nucleotide sequence ID" value="NZ_SMLK01000003.1"/>
</dbReference>
<evidence type="ECO:0000313" key="3">
    <source>
        <dbReference type="Proteomes" id="UP000297839"/>
    </source>
</evidence>
<keyword evidence="1" id="KW-0472">Membrane</keyword>
<dbReference type="OrthoDB" id="8907851at2"/>
<protein>
    <submittedName>
        <fullName evidence="2">Uncharacterized protein</fullName>
    </submittedName>
</protein>
<accession>A0A4Z0BRA6</accession>